<evidence type="ECO:0000259" key="13">
    <source>
        <dbReference type="PROSITE" id="PS50110"/>
    </source>
</evidence>
<keyword evidence="15" id="KW-0808">Transferase</keyword>
<evidence type="ECO:0000259" key="14">
    <source>
        <dbReference type="PROSITE" id="PS50894"/>
    </source>
</evidence>
<dbReference type="Gene3D" id="1.20.120.160">
    <property type="entry name" value="HPT domain"/>
    <property type="match status" value="1"/>
</dbReference>
<evidence type="ECO:0000256" key="8">
    <source>
        <dbReference type="ARBA" id="ARBA00023012"/>
    </source>
</evidence>
<name>U7DDA8_9BACT</name>
<dbReference type="SUPFAM" id="SSF47226">
    <property type="entry name" value="Histidine-containing phosphotransfer domain, HPT domain"/>
    <property type="match status" value="1"/>
</dbReference>
<evidence type="ECO:0000256" key="9">
    <source>
        <dbReference type="ARBA" id="ARBA00023136"/>
    </source>
</evidence>
<dbReference type="GO" id="GO:0004672">
    <property type="term" value="F:protein kinase activity"/>
    <property type="evidence" value="ECO:0007669"/>
    <property type="project" value="UniProtKB-ARBA"/>
</dbReference>
<evidence type="ECO:0000256" key="7">
    <source>
        <dbReference type="ARBA" id="ARBA00022989"/>
    </source>
</evidence>
<keyword evidence="5" id="KW-0547">Nucleotide-binding</keyword>
<dbReference type="PROSITE" id="PS50894">
    <property type="entry name" value="HPT"/>
    <property type="match status" value="1"/>
</dbReference>
<evidence type="ECO:0000313" key="16">
    <source>
        <dbReference type="Proteomes" id="UP000017148"/>
    </source>
</evidence>
<dbReference type="InterPro" id="IPR011006">
    <property type="entry name" value="CheY-like_superfamily"/>
</dbReference>
<comment type="subcellular location">
    <subcellularLocation>
        <location evidence="1">Cell membrane</location>
        <topology evidence="1">Multi-pass membrane protein</topology>
    </subcellularLocation>
</comment>
<keyword evidence="15" id="KW-0418">Kinase</keyword>
<feature type="region of interest" description="Disordered" evidence="12">
    <location>
        <begin position="1"/>
        <end position="23"/>
    </location>
</feature>
<dbReference type="PANTHER" id="PTHR45339">
    <property type="entry name" value="HYBRID SIGNAL TRANSDUCTION HISTIDINE KINASE J"/>
    <property type="match status" value="1"/>
</dbReference>
<dbReference type="AlphaFoldDB" id="U7DDA8"/>
<dbReference type="EMBL" id="ASJR01000004">
    <property type="protein sequence ID" value="ERP38866.1"/>
    <property type="molecule type" value="Genomic_DNA"/>
</dbReference>
<evidence type="ECO:0000256" key="10">
    <source>
        <dbReference type="PROSITE-ProRule" id="PRU00110"/>
    </source>
</evidence>
<reference evidence="15 16" key="1">
    <citation type="journal article" date="2013" name="Environ. Microbiol.">
        <title>Genome analysis of Chitinivibrio alkaliphilus gen. nov., sp. nov., a novel extremely haloalkaliphilic anaerobic chitinolytic bacterium from the candidate phylum Termite Group 3.</title>
        <authorList>
            <person name="Sorokin D.Y."/>
            <person name="Gumerov V.M."/>
            <person name="Rakitin A.L."/>
            <person name="Beletsky A.V."/>
            <person name="Damste J.S."/>
            <person name="Muyzer G."/>
            <person name="Mardanov A.V."/>
            <person name="Ravin N.V."/>
        </authorList>
    </citation>
    <scope>NUCLEOTIDE SEQUENCE [LARGE SCALE GENOMIC DNA]</scope>
    <source>
        <strain evidence="15 16">ACht1</strain>
    </source>
</reference>
<gene>
    <name evidence="15" type="ORF">CALK_0644</name>
</gene>
<dbReference type="Pfam" id="PF01627">
    <property type="entry name" value="Hpt"/>
    <property type="match status" value="1"/>
</dbReference>
<keyword evidence="4" id="KW-0812">Transmembrane</keyword>
<feature type="modified residue" description="4-aspartylphosphate" evidence="11">
    <location>
        <position position="79"/>
    </location>
</feature>
<protein>
    <submittedName>
        <fullName evidence="15">Multi-sensor hybrid histidine kinase</fullName>
    </submittedName>
</protein>
<keyword evidence="7" id="KW-1133">Transmembrane helix</keyword>
<feature type="modified residue" description="Phosphohistidine" evidence="10">
    <location>
        <position position="213"/>
    </location>
</feature>
<sequence length="276" mass="31221">MGQELLSVFSTDSTPKTTEKETQTTLKNTTILLVEDNEINQEVSLALLGEMGVKTDLAQDGKEVIKLTEETVYDVILMDIQMPEMDGFETTKYIRNYVDKNKQTPIIAMSAHALSDIKEKAIEAGMNDYITKPIDMNVLQEKIENILTHTSSEIPIPETTLIFNKEAFLHGYYEKDVALKILTAFLQRFPRDLEKLHDLVNTEDWDALRHHTHTMKGATSNLGVEKLNLCSAFMEDAAKEHNSDRIKAESQRIDSLYAEAKKAIEEAISSNYFGQS</sequence>
<dbReference type="GO" id="GO:0005886">
    <property type="term" value="C:plasma membrane"/>
    <property type="evidence" value="ECO:0007669"/>
    <property type="project" value="UniProtKB-SubCell"/>
</dbReference>
<accession>U7DDA8</accession>
<dbReference type="PANTHER" id="PTHR45339:SF1">
    <property type="entry name" value="HYBRID SIGNAL TRANSDUCTION HISTIDINE KINASE J"/>
    <property type="match status" value="1"/>
</dbReference>
<feature type="domain" description="HPt" evidence="14">
    <location>
        <begin position="174"/>
        <end position="271"/>
    </location>
</feature>
<evidence type="ECO:0000256" key="3">
    <source>
        <dbReference type="ARBA" id="ARBA00022553"/>
    </source>
</evidence>
<keyword evidence="3 11" id="KW-0597">Phosphoprotein</keyword>
<evidence type="ECO:0000256" key="1">
    <source>
        <dbReference type="ARBA" id="ARBA00004651"/>
    </source>
</evidence>
<evidence type="ECO:0000256" key="12">
    <source>
        <dbReference type="SAM" id="MobiDB-lite"/>
    </source>
</evidence>
<dbReference type="GO" id="GO:0000160">
    <property type="term" value="P:phosphorelay signal transduction system"/>
    <property type="evidence" value="ECO:0007669"/>
    <property type="project" value="UniProtKB-KW"/>
</dbReference>
<dbReference type="SMART" id="SM00073">
    <property type="entry name" value="HPT"/>
    <property type="match status" value="1"/>
</dbReference>
<dbReference type="eggNOG" id="COG0745">
    <property type="taxonomic scope" value="Bacteria"/>
</dbReference>
<evidence type="ECO:0000256" key="11">
    <source>
        <dbReference type="PROSITE-ProRule" id="PRU00169"/>
    </source>
</evidence>
<organism evidence="15 16">
    <name type="scientific">Chitinivibrio alkaliphilus ACht1</name>
    <dbReference type="NCBI Taxonomy" id="1313304"/>
    <lineage>
        <taxon>Bacteria</taxon>
        <taxon>Pseudomonadati</taxon>
        <taxon>Fibrobacterota</taxon>
        <taxon>Chitinivibrionia</taxon>
        <taxon>Chitinivibrionales</taxon>
        <taxon>Chitinivibrionaceae</taxon>
        <taxon>Chitinivibrio</taxon>
    </lineage>
</organism>
<comment type="caution">
    <text evidence="15">The sequence shown here is derived from an EMBL/GenBank/DDBJ whole genome shotgun (WGS) entry which is preliminary data.</text>
</comment>
<dbReference type="SUPFAM" id="SSF52172">
    <property type="entry name" value="CheY-like"/>
    <property type="match status" value="1"/>
</dbReference>
<keyword evidence="16" id="KW-1185">Reference proteome</keyword>
<dbReference type="SMART" id="SM00448">
    <property type="entry name" value="REC"/>
    <property type="match status" value="1"/>
</dbReference>
<evidence type="ECO:0000256" key="2">
    <source>
        <dbReference type="ARBA" id="ARBA00022475"/>
    </source>
</evidence>
<keyword evidence="6" id="KW-0067">ATP-binding</keyword>
<dbReference type="GO" id="GO:0005524">
    <property type="term" value="F:ATP binding"/>
    <property type="evidence" value="ECO:0007669"/>
    <property type="project" value="UniProtKB-KW"/>
</dbReference>
<proteinExistence type="predicted"/>
<dbReference type="STRING" id="1313304.CALK_0644"/>
<keyword evidence="9" id="KW-0472">Membrane</keyword>
<evidence type="ECO:0000256" key="6">
    <source>
        <dbReference type="ARBA" id="ARBA00022840"/>
    </source>
</evidence>
<dbReference type="InterPro" id="IPR001789">
    <property type="entry name" value="Sig_transdc_resp-reg_receiver"/>
</dbReference>
<evidence type="ECO:0000256" key="5">
    <source>
        <dbReference type="ARBA" id="ARBA00022741"/>
    </source>
</evidence>
<dbReference type="CDD" id="cd00088">
    <property type="entry name" value="HPT"/>
    <property type="match status" value="1"/>
</dbReference>
<dbReference type="Pfam" id="PF00072">
    <property type="entry name" value="Response_reg"/>
    <property type="match status" value="1"/>
</dbReference>
<dbReference type="CDD" id="cd17546">
    <property type="entry name" value="REC_hyHK_CKI1_RcsC-like"/>
    <property type="match status" value="1"/>
</dbReference>
<evidence type="ECO:0000313" key="15">
    <source>
        <dbReference type="EMBL" id="ERP38866.1"/>
    </source>
</evidence>
<dbReference type="RefSeq" id="WP_022636165.1">
    <property type="nucleotide sequence ID" value="NZ_ASJR01000004.1"/>
</dbReference>
<keyword evidence="8" id="KW-0902">Two-component regulatory system</keyword>
<feature type="domain" description="Response regulatory" evidence="13">
    <location>
        <begin position="30"/>
        <end position="147"/>
    </location>
</feature>
<dbReference type="Proteomes" id="UP000017148">
    <property type="component" value="Unassembled WGS sequence"/>
</dbReference>
<evidence type="ECO:0000256" key="4">
    <source>
        <dbReference type="ARBA" id="ARBA00022692"/>
    </source>
</evidence>
<dbReference type="InterPro" id="IPR036641">
    <property type="entry name" value="HPT_dom_sf"/>
</dbReference>
<dbReference type="InterPro" id="IPR008207">
    <property type="entry name" value="Sig_transdc_His_kin_Hpt_dom"/>
</dbReference>
<keyword evidence="2" id="KW-1003">Cell membrane</keyword>
<dbReference type="Gene3D" id="3.40.50.2300">
    <property type="match status" value="1"/>
</dbReference>
<dbReference type="PROSITE" id="PS50110">
    <property type="entry name" value="RESPONSE_REGULATORY"/>
    <property type="match status" value="1"/>
</dbReference>
<dbReference type="OrthoDB" id="9796655at2"/>